<proteinExistence type="predicted"/>
<evidence type="ECO:0000256" key="2">
    <source>
        <dbReference type="SAM" id="MobiDB-lite"/>
    </source>
</evidence>
<feature type="compositionally biased region" description="Basic and acidic residues" evidence="2">
    <location>
        <begin position="563"/>
        <end position="574"/>
    </location>
</feature>
<feature type="region of interest" description="Disordered" evidence="2">
    <location>
        <begin position="819"/>
        <end position="910"/>
    </location>
</feature>
<feature type="compositionally biased region" description="Basic and acidic residues" evidence="2">
    <location>
        <begin position="857"/>
        <end position="868"/>
    </location>
</feature>
<feature type="compositionally biased region" description="Basic and acidic residues" evidence="2">
    <location>
        <begin position="1540"/>
        <end position="1556"/>
    </location>
</feature>
<organism evidence="3 4">
    <name type="scientific">Henosepilachna vigintioctopunctata</name>
    <dbReference type="NCBI Taxonomy" id="420089"/>
    <lineage>
        <taxon>Eukaryota</taxon>
        <taxon>Metazoa</taxon>
        <taxon>Ecdysozoa</taxon>
        <taxon>Arthropoda</taxon>
        <taxon>Hexapoda</taxon>
        <taxon>Insecta</taxon>
        <taxon>Pterygota</taxon>
        <taxon>Neoptera</taxon>
        <taxon>Endopterygota</taxon>
        <taxon>Coleoptera</taxon>
        <taxon>Polyphaga</taxon>
        <taxon>Cucujiformia</taxon>
        <taxon>Coccinelloidea</taxon>
        <taxon>Coccinellidae</taxon>
        <taxon>Epilachninae</taxon>
        <taxon>Epilachnini</taxon>
        <taxon>Henosepilachna</taxon>
    </lineage>
</organism>
<feature type="compositionally biased region" description="Basic and acidic residues" evidence="2">
    <location>
        <begin position="1508"/>
        <end position="1520"/>
    </location>
</feature>
<evidence type="ECO:0000256" key="1">
    <source>
        <dbReference type="SAM" id="Coils"/>
    </source>
</evidence>
<feature type="compositionally biased region" description="Basic and acidic residues" evidence="2">
    <location>
        <begin position="1105"/>
        <end position="1115"/>
    </location>
</feature>
<dbReference type="PANTHER" id="PTHR36812">
    <property type="entry name" value="NEUROFILAMENT TRIPLET M PROTEIN-LIKE PROTEIN"/>
    <property type="match status" value="1"/>
</dbReference>
<feature type="region of interest" description="Disordered" evidence="2">
    <location>
        <begin position="545"/>
        <end position="621"/>
    </location>
</feature>
<feature type="region of interest" description="Disordered" evidence="2">
    <location>
        <begin position="950"/>
        <end position="969"/>
    </location>
</feature>
<feature type="region of interest" description="Disordered" evidence="2">
    <location>
        <begin position="987"/>
        <end position="1008"/>
    </location>
</feature>
<feature type="compositionally biased region" description="Polar residues" evidence="2">
    <location>
        <begin position="1179"/>
        <end position="1201"/>
    </location>
</feature>
<feature type="compositionally biased region" description="Basic and acidic residues" evidence="2">
    <location>
        <begin position="1388"/>
        <end position="1475"/>
    </location>
</feature>
<feature type="region of interest" description="Disordered" evidence="2">
    <location>
        <begin position="99"/>
        <end position="118"/>
    </location>
</feature>
<sequence length="2063" mass="240105">MDSMPPNEDTDEDNSSSLPNSQDINEVSINSLQNLVDDSETLEHQVECNEASYKSTFKNILQAKKRLQAFSSQRQMLTSPYAKNTVKNDSVDEKLQNEKEVQENLNLSTKSPKKDRGKAVIEEVEFKKIESLQSTPTSIDEKLLYISCKTRSRSKSSERSLLFRKREKKVRNYRRSDTSRRSPSPVISKPKKEKPSEKTNNFKFPRNWEEFKKDKWTLGKLLPKVSHSYNRNNTKDISQQLLFEAPAETIKTFFYKDDKGEEISVPYQFLRYTSSKPRVSYNVNLHNVKENYLNREQILNKTNKNYKDILEKFLSRNTRTKFRTSEPIGQRNWYQKNWKDNESKVLETSIGLSFLQNYSDDEDDEEDELTFESSSITKSQKTILKDEQTIQDTKSEVEYFDESSANTLVHKEIKMIREETKCNDCKDVQSEPSVEIHTEKINEFPHRSSVQELEIVRNRTESESFQEAVDENIDTSWTPERIEQTYDTMWDETPKKKKEKLITEKRKSKQRLDSNCENIEELQRAREIHSEDEWDETPKRKKDKFILEEENIKKSKKKKNKKRSETESSSDERQKVKRKKKKLDRRKQKEKVRKAKKKKEKLKAEKLKLKKEKKRRQKEKAKELVEKEILKKLKQEIEHNLEEVEREEWEKELNKKEERSIDKSVKVKIEKEEDYQENVRPPEDLRNFLDKKIGKVKDLGDTLKIQKGKVKESMKSKAVKKEISSKSLNEVKELTNKSQIKQETLSNEDKCKNINSDIKHKIGHPEETEEPCVMEATIENVKLNPGEIEKITTDSHIEIVEVQPTNKNKSKEDLICETTPDTDEYHSNWESDDCVSSDVKMPSKKARIEWESDEELFDRTYSDKKESDSGAPCESDMLEMPLHLQKFSSRRRNSKPSSGRQRSRSPAYLDVDSEIKLLEAERINLSKERMQLEMEKIRLRELEREKSMKGGEYIGEPSLPSDWQQENLEKKQNRKYSRWDLREDHVDSSTSCGKMEKVEMQRSRSREKENYCIQDYNNDKSTKFPKIAEVNLSSNIVSIPSSPEITSTESPKPTMLENAYQEFMRAVSTGDDSKEYLVISSADSDPPSAVFESKQSSTQKKTKRTRSERDRHREKCAKKDETLDDVKVHDITDPNLLRDILLPGEVPIEEIPMPVPSPKMEILQNLSSTIVMNVISTISGPESNSEVNTSQDSQESLGRTSDFTKKPFSFSTLVLPSKKPVLLEKSNWKLDEDSDEDAPPLKKKLEDLKDDYTNLLSGSKENLGEKVIIEPKRQIGDMKETRGTMDKKHERVVEKIEKTKDKRKDTEYRGMDDCDRKKDVEDIRKDGGDKRRDSDVRKNDVEDKKKDSEDKRKDTDDKRKDFEDKRKYSEDRRKDDRASKRRHSRSKTPPDAHKDKRRRDEDARRRDEDQRRKDEDARRRTEDARRKDEDTRRRDNDKRRKEDESKRRDSDIRKKEEDMKQKEDETKRRERDKRTMSPQRYRNSSPRRRRNSSPVHRRASPRHRSPLRRQDSLRRGERRSPLPLRCSPTRRKRSHSPNRRISDTRRRSPCSKEKSPRLYHHLRRSKSPRHSPMDGLKRSLADSTISDDLLPQPCLGEASDSPLSSSIMGHVLKKARIALSPKRPSLDDRINQVLGVETQPSMSWKSEETQRYFQPPETMYHGYHQQRETLLAMGPSTSSMQSPVTSKVVQVGNILQVVPTEEISMPPTPQFTAAQKIVQVGNMLQIVPSEMEVILPPLPPPPPPTEILSNDSTPIAKTLPEKQSAEAILAAKNAERLAERAKKRKEKEERKKEKDKRRKEREKKRKMQLRISTEEVIKKALEMDGLIVDDNEDLSAIVPEIISDTPGLDPSKSILSNSTLRYLDPANKSERGKSVQFADGVRPGEGTSPSGGEELSSPPPQTEQLPKTKRYKKMENKRKKKKRKIKVKVVKRRQTTTESDQEFENLPPPSPPPGSPPPHVFPPRVKVHTINNIPQHYLPSFGITAAPQQQMIGQSPVLNLGYQTTGGGVYRPTQQSHMNVIGQHYTRSGHSQNVGGHMHPSPQLVHPQMASMAHREHQPFGPF</sequence>
<dbReference type="EMBL" id="JARQZJ010000091">
    <property type="protein sequence ID" value="KAK9883188.1"/>
    <property type="molecule type" value="Genomic_DNA"/>
</dbReference>
<feature type="region of interest" description="Disordered" evidence="2">
    <location>
        <begin position="167"/>
        <end position="201"/>
    </location>
</feature>
<name>A0AAW1URN5_9CUCU</name>
<feature type="region of interest" description="Disordered" evidence="2">
    <location>
        <begin position="1274"/>
        <end position="1578"/>
    </location>
</feature>
<feature type="compositionally biased region" description="Basic residues" evidence="2">
    <location>
        <begin position="575"/>
        <end position="601"/>
    </location>
</feature>
<feature type="compositionally biased region" description="Basic and acidic residues" evidence="2">
    <location>
        <begin position="1274"/>
        <end position="1378"/>
    </location>
</feature>
<feature type="compositionally biased region" description="Basic residues" evidence="2">
    <location>
        <begin position="1528"/>
        <end position="1538"/>
    </location>
</feature>
<feature type="region of interest" description="Disordered" evidence="2">
    <location>
        <begin position="1862"/>
        <end position="1962"/>
    </location>
</feature>
<keyword evidence="4" id="KW-1185">Reference proteome</keyword>
<feature type="region of interest" description="Disordered" evidence="2">
    <location>
        <begin position="1179"/>
        <end position="1202"/>
    </location>
</feature>
<reference evidence="3 4" key="1">
    <citation type="submission" date="2023-03" db="EMBL/GenBank/DDBJ databases">
        <title>Genome insight into feeding habits of ladybird beetles.</title>
        <authorList>
            <person name="Li H.-S."/>
            <person name="Huang Y.-H."/>
            <person name="Pang H."/>
        </authorList>
    </citation>
    <scope>NUCLEOTIDE SEQUENCE [LARGE SCALE GENOMIC DNA]</scope>
    <source>
        <strain evidence="3">SYSU_2023b</strain>
        <tissue evidence="3">Whole body</tissue>
    </source>
</reference>
<feature type="compositionally biased region" description="Low complexity" evidence="2">
    <location>
        <begin position="1884"/>
        <end position="1896"/>
    </location>
</feature>
<feature type="region of interest" description="Disordered" evidence="2">
    <location>
        <begin position="1"/>
        <end position="27"/>
    </location>
</feature>
<feature type="compositionally biased region" description="Pro residues" evidence="2">
    <location>
        <begin position="1946"/>
        <end position="1961"/>
    </location>
</feature>
<protein>
    <submittedName>
        <fullName evidence="3">Uncharacterized protein</fullName>
    </submittedName>
</protein>
<feature type="region of interest" description="Disordered" evidence="2">
    <location>
        <begin position="461"/>
        <end position="517"/>
    </location>
</feature>
<feature type="compositionally biased region" description="Polar residues" evidence="2">
    <location>
        <begin position="15"/>
        <end position="27"/>
    </location>
</feature>
<comment type="caution">
    <text evidence="3">The sequence shown here is derived from an EMBL/GenBank/DDBJ whole genome shotgun (WGS) entry which is preliminary data.</text>
</comment>
<accession>A0AAW1URN5</accession>
<evidence type="ECO:0000313" key="3">
    <source>
        <dbReference type="EMBL" id="KAK9883188.1"/>
    </source>
</evidence>
<feature type="compositionally biased region" description="Basic residues" evidence="2">
    <location>
        <begin position="1793"/>
        <end position="1807"/>
    </location>
</feature>
<dbReference type="PANTHER" id="PTHR36812:SF9">
    <property type="entry name" value="MYB-LIKE PROTEIN X ISOFORM X1"/>
    <property type="match status" value="1"/>
</dbReference>
<feature type="region of interest" description="Disordered" evidence="2">
    <location>
        <begin position="1777"/>
        <end position="1807"/>
    </location>
</feature>
<feature type="compositionally biased region" description="Basic residues" evidence="2">
    <location>
        <begin position="1907"/>
        <end position="1934"/>
    </location>
</feature>
<feature type="compositionally biased region" description="Basic residues" evidence="2">
    <location>
        <begin position="608"/>
        <end position="619"/>
    </location>
</feature>
<gene>
    <name evidence="3" type="ORF">WA026_001380</name>
</gene>
<dbReference type="Proteomes" id="UP001431783">
    <property type="component" value="Unassembled WGS sequence"/>
</dbReference>
<feature type="coiled-coil region" evidence="1">
    <location>
        <begin position="915"/>
        <end position="945"/>
    </location>
</feature>
<feature type="compositionally biased region" description="Basic and acidic residues" evidence="2">
    <location>
        <begin position="500"/>
        <end position="514"/>
    </location>
</feature>
<feature type="compositionally biased region" description="Basic residues" evidence="2">
    <location>
        <begin position="1485"/>
        <end position="1507"/>
    </location>
</feature>
<feature type="region of interest" description="Disordered" evidence="2">
    <location>
        <begin position="1082"/>
        <end position="1115"/>
    </location>
</feature>
<evidence type="ECO:0000313" key="4">
    <source>
        <dbReference type="Proteomes" id="UP001431783"/>
    </source>
</evidence>
<keyword evidence="1" id="KW-0175">Coiled coil</keyword>
<feature type="compositionally biased region" description="Basic and acidic residues" evidence="2">
    <location>
        <begin position="1777"/>
        <end position="1792"/>
    </location>
</feature>
<feature type="compositionally biased region" description="Basic residues" evidence="2">
    <location>
        <begin position="1557"/>
        <end position="1569"/>
    </location>
</feature>
<feature type="compositionally biased region" description="Basic and acidic residues" evidence="2">
    <location>
        <begin position="994"/>
        <end position="1008"/>
    </location>
</feature>